<proteinExistence type="predicted"/>
<keyword evidence="2" id="KW-1185">Reference proteome</keyword>
<gene>
    <name evidence="1" type="ORF">TTHT_2062</name>
</gene>
<dbReference type="KEGG" id="thyd:TTHT_2062"/>
<organism evidence="1 2">
    <name type="scientific">Thermotomaculum hydrothermale</name>
    <dbReference type="NCBI Taxonomy" id="981385"/>
    <lineage>
        <taxon>Bacteria</taxon>
        <taxon>Pseudomonadati</taxon>
        <taxon>Acidobacteriota</taxon>
        <taxon>Holophagae</taxon>
        <taxon>Thermotomaculales</taxon>
        <taxon>Thermotomaculaceae</taxon>
        <taxon>Thermotomaculum</taxon>
    </lineage>
</organism>
<dbReference type="RefSeq" id="WP_201327811.1">
    <property type="nucleotide sequence ID" value="NZ_AP017470.1"/>
</dbReference>
<evidence type="ECO:0000313" key="2">
    <source>
        <dbReference type="Proteomes" id="UP000595564"/>
    </source>
</evidence>
<evidence type="ECO:0000313" key="1">
    <source>
        <dbReference type="EMBL" id="BBB33501.1"/>
    </source>
</evidence>
<accession>A0A7R6PQJ7</accession>
<protein>
    <submittedName>
        <fullName evidence="1">Uncharacterized protein</fullName>
    </submittedName>
</protein>
<dbReference type="EMBL" id="AP017470">
    <property type="protein sequence ID" value="BBB33501.1"/>
    <property type="molecule type" value="Genomic_DNA"/>
</dbReference>
<dbReference type="InterPro" id="IPR029058">
    <property type="entry name" value="AB_hydrolase_fold"/>
</dbReference>
<dbReference type="AlphaFoldDB" id="A0A7R6PQJ7"/>
<reference evidence="1 2" key="1">
    <citation type="journal article" date="2012" name="Extremophiles">
        <title>Thermotomaculum hydrothermale gen. nov., sp. nov., a novel heterotrophic thermophile within the phylum Acidobacteria from a deep-sea hydrothermal vent chimney in the Southern Okinawa Trough.</title>
        <authorList>
            <person name="Izumi H."/>
            <person name="Nunoura T."/>
            <person name="Miyazaki M."/>
            <person name="Mino S."/>
            <person name="Toki T."/>
            <person name="Takai K."/>
            <person name="Sako Y."/>
            <person name="Sawabe T."/>
            <person name="Nakagawa S."/>
        </authorList>
    </citation>
    <scope>NUCLEOTIDE SEQUENCE [LARGE SCALE GENOMIC DNA]</scope>
    <source>
        <strain evidence="1 2">AC55</strain>
    </source>
</reference>
<dbReference type="Gene3D" id="3.40.50.1820">
    <property type="entry name" value="alpha/beta hydrolase"/>
    <property type="match status" value="1"/>
</dbReference>
<sequence>MRAKRLLFLIFVFGLFVINLQAKTGIAFVHGKGDADLANASVAWDYWTTDMLRAASHDFSIPLCVCHYNGEDYMWVAADQVAGQLYDFITQNGIDDLVIETHSFGGVVIRWIFSNPDWDSRYPTIINATRWVNAIAAPQKGSEAADFAGDLEGSWLTGWLVDLLNENTNSTHNCRTDWMAYYNQYWLKGTEGRPALPKPWYWISGYGLWNDYWTKFHYQDIGLATLSGVVGMPGEDDGMVSEYSAEAVGYQWFRTEANHHHNRRNDYKKIGDALATDF</sequence>
<dbReference type="SUPFAM" id="SSF53474">
    <property type="entry name" value="alpha/beta-Hydrolases"/>
    <property type="match status" value="1"/>
</dbReference>
<dbReference type="Proteomes" id="UP000595564">
    <property type="component" value="Chromosome"/>
</dbReference>
<name>A0A7R6PQJ7_9BACT</name>